<dbReference type="Proteomes" id="UP001419268">
    <property type="component" value="Unassembled WGS sequence"/>
</dbReference>
<name>A0AAP0EXK1_9MAGN</name>
<dbReference type="Gene3D" id="3.20.20.80">
    <property type="entry name" value="Glycosidases"/>
    <property type="match status" value="1"/>
</dbReference>
<dbReference type="GO" id="GO:0070492">
    <property type="term" value="F:oligosaccharide binding"/>
    <property type="evidence" value="ECO:0007669"/>
    <property type="project" value="TreeGrafter"/>
</dbReference>
<comment type="caution">
    <text evidence="1">The sequence shown here is derived from an EMBL/GenBank/DDBJ whole genome shotgun (WGS) entry which is preliminary data.</text>
</comment>
<protein>
    <submittedName>
        <fullName evidence="1">Uncharacterized protein</fullName>
    </submittedName>
</protein>
<dbReference type="GO" id="GO:0012505">
    <property type="term" value="C:endomembrane system"/>
    <property type="evidence" value="ECO:0007669"/>
    <property type="project" value="TreeGrafter"/>
</dbReference>
<organism evidence="1 2">
    <name type="scientific">Stephania cephalantha</name>
    <dbReference type="NCBI Taxonomy" id="152367"/>
    <lineage>
        <taxon>Eukaryota</taxon>
        <taxon>Viridiplantae</taxon>
        <taxon>Streptophyta</taxon>
        <taxon>Embryophyta</taxon>
        <taxon>Tracheophyta</taxon>
        <taxon>Spermatophyta</taxon>
        <taxon>Magnoliopsida</taxon>
        <taxon>Ranunculales</taxon>
        <taxon>Menispermaceae</taxon>
        <taxon>Menispermoideae</taxon>
        <taxon>Cissampelideae</taxon>
        <taxon>Stephania</taxon>
    </lineage>
</organism>
<sequence>MHNSSFLVSSGNEAASSTLSSKTKTIAEIRASVLVTARVLGVLCSSSDSASFPEVIHERDWYYPSFLGPHTARSRIKAPSAESGRRLVALKAEEVKKVKEVLLLKSSSSPSSSSTATTTTTYGLGGSVLYCEKERMREDQFEQLKMLVDIGDILGACGSIKRTEKLWYDLKSDRNGLVLEGRHNADSQWISDLRKKGNALIIPRVVLETIPMELLGKKNWNRAIDLIVTECKEMEYDGIVLDSWSRWAAYGVLHDPEMRSMETLGADPDYTGLKLDDEAVYYKVADECPKGRVYSLRSLGRKKRRYVDPDASTSQVS</sequence>
<proteinExistence type="predicted"/>
<reference evidence="1 2" key="1">
    <citation type="submission" date="2024-01" db="EMBL/GenBank/DDBJ databases">
        <title>Genome assemblies of Stephania.</title>
        <authorList>
            <person name="Yang L."/>
        </authorList>
    </citation>
    <scope>NUCLEOTIDE SEQUENCE [LARGE SCALE GENOMIC DNA]</scope>
    <source>
        <strain evidence="1">JXDWG</strain>
        <tissue evidence="1">Leaf</tissue>
    </source>
</reference>
<keyword evidence="2" id="KW-1185">Reference proteome</keyword>
<gene>
    <name evidence="1" type="ORF">Scep_023515</name>
</gene>
<dbReference type="AlphaFoldDB" id="A0AAP0EXK1"/>
<dbReference type="PANTHER" id="PTHR46066">
    <property type="entry name" value="CHITINASE DOMAIN-CONTAINING PROTEIN 1 FAMILY MEMBER"/>
    <property type="match status" value="1"/>
</dbReference>
<accession>A0AAP0EXK1</accession>
<evidence type="ECO:0000313" key="2">
    <source>
        <dbReference type="Proteomes" id="UP001419268"/>
    </source>
</evidence>
<dbReference type="PANTHER" id="PTHR46066:SF2">
    <property type="entry name" value="CHITINASE DOMAIN-CONTAINING PROTEIN 1"/>
    <property type="match status" value="1"/>
</dbReference>
<evidence type="ECO:0000313" key="1">
    <source>
        <dbReference type="EMBL" id="KAK9100085.1"/>
    </source>
</evidence>
<dbReference type="EMBL" id="JBBNAG010000010">
    <property type="protein sequence ID" value="KAK9100085.1"/>
    <property type="molecule type" value="Genomic_DNA"/>
</dbReference>